<dbReference type="AlphaFoldDB" id="A0A938WTQ8"/>
<dbReference type="RefSeq" id="WP_205103555.1">
    <property type="nucleotide sequence ID" value="NZ_JACJJG010000010.1"/>
</dbReference>
<accession>A0A938WTQ8</accession>
<protein>
    <submittedName>
        <fullName evidence="2">Glycosyltransferase</fullName>
    </submittedName>
</protein>
<comment type="caution">
    <text evidence="2">The sequence shown here is derived from an EMBL/GenBank/DDBJ whole genome shotgun (WGS) entry which is preliminary data.</text>
</comment>
<dbReference type="InterPro" id="IPR029044">
    <property type="entry name" value="Nucleotide-diphossugar_trans"/>
</dbReference>
<reference evidence="2" key="2">
    <citation type="journal article" date="2021" name="Sci. Rep.">
        <title>The distribution of antibiotic resistance genes in chicken gut microbiota commensals.</title>
        <authorList>
            <person name="Juricova H."/>
            <person name="Matiasovicova J."/>
            <person name="Kubasova T."/>
            <person name="Cejkova D."/>
            <person name="Rychlik I."/>
        </authorList>
    </citation>
    <scope>NUCLEOTIDE SEQUENCE</scope>
    <source>
        <strain evidence="2">An824</strain>
    </source>
</reference>
<gene>
    <name evidence="2" type="ORF">H6A34_03775</name>
</gene>
<dbReference type="Proteomes" id="UP000706891">
    <property type="component" value="Unassembled WGS sequence"/>
</dbReference>
<evidence type="ECO:0000313" key="2">
    <source>
        <dbReference type="EMBL" id="MBM6672994.1"/>
    </source>
</evidence>
<sequence length="340" mass="39762">MTPSQYKNLISVIVLTYNEEKTITRTLNSILCQKCHVPFEIVLGDDCSTDNTRKICEEYAKRFPNIIRLMEKAPNKGVIDNYFDCLLACQGKYIADCAGDDFWVDPLKLEKEVTILENNPDVTLVHTDWMYYDEETKATTSPGTNPFNSDITDGRKMLEAIITQTKRPIIHLCTAMYRADIMRKAYNDDPKMFRNKDFGCEDLQICFIMAYMGKIAYIPKITLYYSYGRETVSFSNNDKKQFIFVKKTTNLSSYICKTYNINSQTTYKYFQNRLFGLTMHAFRCKDKHLHRMVQDCSNDWQVQIPTKAKIANVIMSNMLTWNLFLYIRKIFVGIKHILRK</sequence>
<dbReference type="EMBL" id="JACJJG010000010">
    <property type="protein sequence ID" value="MBM6672994.1"/>
    <property type="molecule type" value="Genomic_DNA"/>
</dbReference>
<dbReference type="Pfam" id="PF00535">
    <property type="entry name" value="Glycos_transf_2"/>
    <property type="match status" value="1"/>
</dbReference>
<dbReference type="InterPro" id="IPR001173">
    <property type="entry name" value="Glyco_trans_2-like"/>
</dbReference>
<keyword evidence="3" id="KW-1185">Reference proteome</keyword>
<organism evidence="2 3">
    <name type="scientific">Marseilla massiliensis</name>
    <dbReference type="NCBI Taxonomy" id="1841864"/>
    <lineage>
        <taxon>Bacteria</taxon>
        <taxon>Pseudomonadati</taxon>
        <taxon>Bacteroidota</taxon>
        <taxon>Bacteroidia</taxon>
        <taxon>Bacteroidales</taxon>
        <taxon>Prevotellaceae</taxon>
        <taxon>Marseilla</taxon>
    </lineage>
</organism>
<evidence type="ECO:0000313" key="3">
    <source>
        <dbReference type="Proteomes" id="UP000706891"/>
    </source>
</evidence>
<evidence type="ECO:0000259" key="1">
    <source>
        <dbReference type="Pfam" id="PF00535"/>
    </source>
</evidence>
<dbReference type="PANTHER" id="PTHR22916:SF3">
    <property type="entry name" value="UDP-GLCNAC:BETAGAL BETA-1,3-N-ACETYLGLUCOSAMINYLTRANSFERASE-LIKE PROTEIN 1"/>
    <property type="match status" value="1"/>
</dbReference>
<dbReference type="PANTHER" id="PTHR22916">
    <property type="entry name" value="GLYCOSYLTRANSFERASE"/>
    <property type="match status" value="1"/>
</dbReference>
<reference evidence="2" key="1">
    <citation type="submission" date="2020-08" db="EMBL/GenBank/DDBJ databases">
        <authorList>
            <person name="Cejkova D."/>
            <person name="Kubasova T."/>
            <person name="Jahodarova E."/>
            <person name="Rychlik I."/>
        </authorList>
    </citation>
    <scope>NUCLEOTIDE SEQUENCE</scope>
    <source>
        <strain evidence="2">An824</strain>
    </source>
</reference>
<dbReference type="Gene3D" id="3.90.550.10">
    <property type="entry name" value="Spore Coat Polysaccharide Biosynthesis Protein SpsA, Chain A"/>
    <property type="match status" value="1"/>
</dbReference>
<dbReference type="GO" id="GO:0016758">
    <property type="term" value="F:hexosyltransferase activity"/>
    <property type="evidence" value="ECO:0007669"/>
    <property type="project" value="UniProtKB-ARBA"/>
</dbReference>
<proteinExistence type="predicted"/>
<dbReference type="SUPFAM" id="SSF53448">
    <property type="entry name" value="Nucleotide-diphospho-sugar transferases"/>
    <property type="match status" value="1"/>
</dbReference>
<feature type="domain" description="Glycosyltransferase 2-like" evidence="1">
    <location>
        <begin position="11"/>
        <end position="183"/>
    </location>
</feature>
<name>A0A938WTQ8_9BACT</name>